<dbReference type="InterPro" id="IPR052162">
    <property type="entry name" value="Sensor_kinase/Photoreceptor"/>
</dbReference>
<dbReference type="InterPro" id="IPR003661">
    <property type="entry name" value="HisK_dim/P_dom"/>
</dbReference>
<dbReference type="FunFam" id="3.30.565.10:FF:000006">
    <property type="entry name" value="Sensor histidine kinase WalK"/>
    <property type="match status" value="1"/>
</dbReference>
<organism evidence="10 11">
    <name type="scientific">Pseudoalteromonas byunsanensis</name>
    <dbReference type="NCBI Taxonomy" id="327939"/>
    <lineage>
        <taxon>Bacteria</taxon>
        <taxon>Pseudomonadati</taxon>
        <taxon>Pseudomonadota</taxon>
        <taxon>Gammaproteobacteria</taxon>
        <taxon>Alteromonadales</taxon>
        <taxon>Pseudoalteromonadaceae</taxon>
        <taxon>Pseudoalteromonas</taxon>
    </lineage>
</organism>
<dbReference type="NCBIfam" id="TIGR00229">
    <property type="entry name" value="sensory_box"/>
    <property type="match status" value="2"/>
</dbReference>
<dbReference type="InterPro" id="IPR005467">
    <property type="entry name" value="His_kinase_dom"/>
</dbReference>
<evidence type="ECO:0000256" key="5">
    <source>
        <dbReference type="ARBA" id="ARBA00022777"/>
    </source>
</evidence>
<dbReference type="OrthoDB" id="9808408at2"/>
<dbReference type="SMART" id="SM00086">
    <property type="entry name" value="PAC"/>
    <property type="match status" value="3"/>
</dbReference>
<dbReference type="InterPro" id="IPR001610">
    <property type="entry name" value="PAC"/>
</dbReference>
<reference evidence="10 11" key="1">
    <citation type="submission" date="2016-10" db="EMBL/GenBank/DDBJ databases">
        <title>Pseudoalteromonas amylolytica sp. nov., isolated from the surface seawater.</title>
        <authorList>
            <person name="Wu Y.-H."/>
            <person name="Cheng H."/>
            <person name="Jin X.-B."/>
            <person name="Wang C.-S."/>
            <person name="Xu X.-W."/>
        </authorList>
    </citation>
    <scope>NUCLEOTIDE SEQUENCE [LARGE SCALE GENOMIC DNA]</scope>
    <source>
        <strain evidence="10 11">JCM 12483</strain>
    </source>
</reference>
<feature type="transmembrane region" description="Helical" evidence="6">
    <location>
        <begin position="93"/>
        <end position="113"/>
    </location>
</feature>
<dbReference type="EC" id="2.7.13.3" evidence="2"/>
<evidence type="ECO:0000256" key="1">
    <source>
        <dbReference type="ARBA" id="ARBA00000085"/>
    </source>
</evidence>
<keyword evidence="3" id="KW-0597">Phosphoprotein</keyword>
<evidence type="ECO:0000256" key="6">
    <source>
        <dbReference type="SAM" id="Phobius"/>
    </source>
</evidence>
<keyword evidence="6" id="KW-0812">Transmembrane</keyword>
<dbReference type="SUPFAM" id="SSF55874">
    <property type="entry name" value="ATPase domain of HSP90 chaperone/DNA topoisomerase II/histidine kinase"/>
    <property type="match status" value="1"/>
</dbReference>
<dbReference type="Gene3D" id="3.30.565.10">
    <property type="entry name" value="Histidine kinase-like ATPase, C-terminal domain"/>
    <property type="match status" value="1"/>
</dbReference>
<gene>
    <name evidence="10" type="ORF">BIW53_03245</name>
</gene>
<comment type="caution">
    <text evidence="10">The sequence shown here is derived from an EMBL/GenBank/DDBJ whole genome shotgun (WGS) entry which is preliminary data.</text>
</comment>
<dbReference type="GO" id="GO:0000155">
    <property type="term" value="F:phosphorelay sensor kinase activity"/>
    <property type="evidence" value="ECO:0007669"/>
    <property type="project" value="InterPro"/>
</dbReference>
<dbReference type="GO" id="GO:0005886">
    <property type="term" value="C:plasma membrane"/>
    <property type="evidence" value="ECO:0007669"/>
    <property type="project" value="UniProtKB-ARBA"/>
</dbReference>
<feature type="domain" description="PAC" evidence="9">
    <location>
        <begin position="614"/>
        <end position="667"/>
    </location>
</feature>
<dbReference type="RefSeq" id="WP_070990391.1">
    <property type="nucleotide sequence ID" value="NZ_CBCSHD010000027.1"/>
</dbReference>
<dbReference type="Pfam" id="PF08447">
    <property type="entry name" value="PAS_3"/>
    <property type="match status" value="2"/>
</dbReference>
<protein>
    <recommendedName>
        <fullName evidence="2">histidine kinase</fullName>
        <ecNumber evidence="2">2.7.13.3</ecNumber>
    </recommendedName>
</protein>
<dbReference type="PANTHER" id="PTHR43304">
    <property type="entry name" value="PHYTOCHROME-LIKE PROTEIN CPH1"/>
    <property type="match status" value="1"/>
</dbReference>
<dbReference type="InterPro" id="IPR000014">
    <property type="entry name" value="PAS"/>
</dbReference>
<feature type="domain" description="Histidine kinase" evidence="7">
    <location>
        <begin position="678"/>
        <end position="895"/>
    </location>
</feature>
<dbReference type="InterPro" id="IPR036890">
    <property type="entry name" value="HATPase_C_sf"/>
</dbReference>
<accession>A0A1S1NF97</accession>
<dbReference type="Gene3D" id="3.30.450.20">
    <property type="entry name" value="PAS domain"/>
    <property type="match status" value="4"/>
</dbReference>
<comment type="catalytic activity">
    <reaction evidence="1">
        <text>ATP + protein L-histidine = ADP + protein N-phospho-L-histidine.</text>
        <dbReference type="EC" id="2.7.13.3"/>
    </reaction>
</comment>
<feature type="domain" description="PAS" evidence="8">
    <location>
        <begin position="538"/>
        <end position="609"/>
    </location>
</feature>
<keyword evidence="11" id="KW-1185">Reference proteome</keyword>
<dbReference type="Pfam" id="PF25487">
    <property type="entry name" value="ETR1_N"/>
    <property type="match status" value="1"/>
</dbReference>
<proteinExistence type="predicted"/>
<name>A0A1S1NF97_9GAMM</name>
<feature type="transmembrane region" description="Helical" evidence="6">
    <location>
        <begin position="64"/>
        <end position="87"/>
    </location>
</feature>
<dbReference type="Proteomes" id="UP000180253">
    <property type="component" value="Unassembled WGS sequence"/>
</dbReference>
<dbReference type="PRINTS" id="PR00344">
    <property type="entry name" value="BCTRLSENSOR"/>
</dbReference>
<dbReference type="InterPro" id="IPR013655">
    <property type="entry name" value="PAS_fold_3"/>
</dbReference>
<dbReference type="STRING" id="327939.BIW53_03245"/>
<sequence length="896" mass="102997">MELNSIHSFFHQAYMPHGHCYLWQPHLLWTNVISDLLIATAYFSIPIAIMIFAKKRPDVGRHWLFLLFSSFILLCGITHLIGIYTVWHGAYGIHAISKLLTAVVSMITAVYLFRLIPSAVAIPTPSQFFGVRDKLSKLTTEQKQLKLMLIEHKTTEFMLNSLPVSILLLDKSDRIIKCNPQLLNELGYDDANLMLGTKLSDHIQLEDPFCSLPSVLKHARHNKSQSVEQLCQAITRGGVTLPMEMRLINTVFDGQEFTLAVFNNLSSYRKLKQQLDASHQRIERAINATEDGVWEWDITNDHVIYSPTLMKMIGKEHLKNPTYLDWYEHIHPDYREKVEAAIRIHFETQEKLQIEYLGRNKDGVFAWFLAVGNSQFDSDGNACIMSGALRYIQDSKQLESQIVEKTNILNCLFDGANQAIWLLKVEADDDFTFLQYNQAACERTNVRSQDIINKRLSQLSGSVFPANIIERIGKNYAMCCETKRPMEYVETLPFHDEERWYQTTLYPMLDKKGKVEKIVGTAIDITARKLAEQELEHNKIFLEQIINSAVCGLYLYDLKQKRNIRINQRYTDLLGYNISDLKNSTITDLVHPDDKPSMLIHLEEVIDEKAQKLIPIEYRIKHKNGSWIWCSAVDTIIARDEHNEPSIVLGTFVDITEKAQLLLKLKASNENLEHFAFLASHDLQEPLRKITAFTDSLSIRLAEHIKHDENAQFEMSRLIEASSRMRTMIQDLLKLSRLQSQKIKRVPTTLKSIVGDTKEQMSYSLEEYDVEINIDTPNQTLEVDPSLFMQVFQNLFANSLKFKTPGTVPTIHISSENRDNRIMIYYEDNGIGIKEPYWQSVFEPFKRLDNGNKYSGSGIGLAMCKEIIKLHGGEISCKSSEKRGTTFMISLPKNRD</sequence>
<dbReference type="PROSITE" id="PS50109">
    <property type="entry name" value="HIS_KIN"/>
    <property type="match status" value="1"/>
</dbReference>
<dbReference type="Pfam" id="PF08448">
    <property type="entry name" value="PAS_4"/>
    <property type="match status" value="1"/>
</dbReference>
<feature type="domain" description="PAC" evidence="9">
    <location>
        <begin position="484"/>
        <end position="537"/>
    </location>
</feature>
<dbReference type="PROSITE" id="PS50113">
    <property type="entry name" value="PAC"/>
    <property type="match status" value="2"/>
</dbReference>
<evidence type="ECO:0000259" key="7">
    <source>
        <dbReference type="PROSITE" id="PS50109"/>
    </source>
</evidence>
<dbReference type="InterPro" id="IPR035965">
    <property type="entry name" value="PAS-like_dom_sf"/>
</dbReference>
<evidence type="ECO:0000256" key="4">
    <source>
        <dbReference type="ARBA" id="ARBA00022679"/>
    </source>
</evidence>
<keyword evidence="6" id="KW-0472">Membrane</keyword>
<dbReference type="SUPFAM" id="SSF55785">
    <property type="entry name" value="PYP-like sensor domain (PAS domain)"/>
    <property type="match status" value="4"/>
</dbReference>
<keyword evidence="6" id="KW-1133">Transmembrane helix</keyword>
<dbReference type="InterPro" id="IPR058544">
    <property type="entry name" value="ETR1_N"/>
</dbReference>
<dbReference type="CDD" id="cd00082">
    <property type="entry name" value="HisKA"/>
    <property type="match status" value="1"/>
</dbReference>
<dbReference type="CDD" id="cd00130">
    <property type="entry name" value="PAS"/>
    <property type="match status" value="3"/>
</dbReference>
<dbReference type="InterPro" id="IPR036097">
    <property type="entry name" value="HisK_dim/P_sf"/>
</dbReference>
<evidence type="ECO:0000259" key="8">
    <source>
        <dbReference type="PROSITE" id="PS50112"/>
    </source>
</evidence>
<dbReference type="InterPro" id="IPR004358">
    <property type="entry name" value="Sig_transdc_His_kin-like_C"/>
</dbReference>
<feature type="transmembrane region" description="Helical" evidence="6">
    <location>
        <begin position="32"/>
        <end position="52"/>
    </location>
</feature>
<keyword evidence="4" id="KW-0808">Transferase</keyword>
<dbReference type="AlphaFoldDB" id="A0A1S1NF97"/>
<dbReference type="PROSITE" id="PS50112">
    <property type="entry name" value="PAS"/>
    <property type="match status" value="1"/>
</dbReference>
<evidence type="ECO:0000313" key="11">
    <source>
        <dbReference type="Proteomes" id="UP000180253"/>
    </source>
</evidence>
<dbReference type="InterPro" id="IPR013656">
    <property type="entry name" value="PAS_4"/>
</dbReference>
<dbReference type="SUPFAM" id="SSF47384">
    <property type="entry name" value="Homodimeric domain of signal transducing histidine kinase"/>
    <property type="match status" value="1"/>
</dbReference>
<dbReference type="SMART" id="SM00387">
    <property type="entry name" value="HATPase_c"/>
    <property type="match status" value="1"/>
</dbReference>
<dbReference type="Gene3D" id="1.10.287.130">
    <property type="match status" value="1"/>
</dbReference>
<evidence type="ECO:0000256" key="3">
    <source>
        <dbReference type="ARBA" id="ARBA00022553"/>
    </source>
</evidence>
<dbReference type="PANTHER" id="PTHR43304:SF1">
    <property type="entry name" value="PAC DOMAIN-CONTAINING PROTEIN"/>
    <property type="match status" value="1"/>
</dbReference>
<evidence type="ECO:0000313" key="10">
    <source>
        <dbReference type="EMBL" id="OHU97103.1"/>
    </source>
</evidence>
<keyword evidence="5 10" id="KW-0418">Kinase</keyword>
<dbReference type="SMART" id="SM00091">
    <property type="entry name" value="PAS"/>
    <property type="match status" value="4"/>
</dbReference>
<evidence type="ECO:0000259" key="9">
    <source>
        <dbReference type="PROSITE" id="PS50113"/>
    </source>
</evidence>
<dbReference type="InterPro" id="IPR003594">
    <property type="entry name" value="HATPase_dom"/>
</dbReference>
<dbReference type="InterPro" id="IPR000700">
    <property type="entry name" value="PAS-assoc_C"/>
</dbReference>
<evidence type="ECO:0000256" key="2">
    <source>
        <dbReference type="ARBA" id="ARBA00012438"/>
    </source>
</evidence>
<dbReference type="EMBL" id="MNAN01000019">
    <property type="protein sequence ID" value="OHU97103.1"/>
    <property type="molecule type" value="Genomic_DNA"/>
</dbReference>
<dbReference type="Pfam" id="PF02518">
    <property type="entry name" value="HATPase_c"/>
    <property type="match status" value="1"/>
</dbReference>
<dbReference type="Pfam" id="PF13426">
    <property type="entry name" value="PAS_9"/>
    <property type="match status" value="1"/>
</dbReference>